<dbReference type="Pfam" id="PF00375">
    <property type="entry name" value="SDF"/>
    <property type="match status" value="1"/>
</dbReference>
<dbReference type="GO" id="GO:0070778">
    <property type="term" value="P:L-aspartate transmembrane transport"/>
    <property type="evidence" value="ECO:0007669"/>
    <property type="project" value="TreeGrafter"/>
</dbReference>
<evidence type="ECO:0000256" key="7">
    <source>
        <dbReference type="ARBA" id="ARBA00023136"/>
    </source>
</evidence>
<organism evidence="9 10">
    <name type="scientific">Arachidicoccus rhizosphaerae</name>
    <dbReference type="NCBI Taxonomy" id="551991"/>
    <lineage>
        <taxon>Bacteria</taxon>
        <taxon>Pseudomonadati</taxon>
        <taxon>Bacteroidota</taxon>
        <taxon>Chitinophagia</taxon>
        <taxon>Chitinophagales</taxon>
        <taxon>Chitinophagaceae</taxon>
        <taxon>Arachidicoccus</taxon>
    </lineage>
</organism>
<comment type="subcellular location">
    <subcellularLocation>
        <location evidence="1">Cell membrane</location>
        <topology evidence="1">Multi-pass membrane protein</topology>
    </subcellularLocation>
</comment>
<dbReference type="PRINTS" id="PR00173">
    <property type="entry name" value="EDTRNSPORT"/>
</dbReference>
<dbReference type="PANTHER" id="PTHR42865:SF1">
    <property type="entry name" value="AEROBIC C4-DICARBOXYLATE TRANSPORT PROTEIN"/>
    <property type="match status" value="1"/>
</dbReference>
<dbReference type="PANTHER" id="PTHR42865">
    <property type="entry name" value="PROTON/GLUTAMATE-ASPARTATE SYMPORTER"/>
    <property type="match status" value="1"/>
</dbReference>
<keyword evidence="5" id="KW-0769">Symport</keyword>
<dbReference type="EMBL" id="FNQY01000014">
    <property type="protein sequence ID" value="SEA34329.1"/>
    <property type="molecule type" value="Genomic_DNA"/>
</dbReference>
<dbReference type="GO" id="GO:0005886">
    <property type="term" value="C:plasma membrane"/>
    <property type="evidence" value="ECO:0007669"/>
    <property type="project" value="UniProtKB-SubCell"/>
</dbReference>
<dbReference type="InterPro" id="IPR036458">
    <property type="entry name" value="Na:dicarbo_symporter_sf"/>
</dbReference>
<dbReference type="FunFam" id="1.10.3860.10:FF:000001">
    <property type="entry name" value="C4-dicarboxylate transport protein"/>
    <property type="match status" value="1"/>
</dbReference>
<evidence type="ECO:0000256" key="1">
    <source>
        <dbReference type="ARBA" id="ARBA00004651"/>
    </source>
</evidence>
<dbReference type="Proteomes" id="UP000199041">
    <property type="component" value="Unassembled WGS sequence"/>
</dbReference>
<dbReference type="InterPro" id="IPR018107">
    <property type="entry name" value="Na-dicarboxylate_symporter_CS"/>
</dbReference>
<feature type="transmembrane region" description="Helical" evidence="8">
    <location>
        <begin position="348"/>
        <end position="371"/>
    </location>
</feature>
<dbReference type="STRING" id="551991.SAMN05192529_11472"/>
<dbReference type="GO" id="GO:0015141">
    <property type="term" value="F:succinate transmembrane transporter activity"/>
    <property type="evidence" value="ECO:0007669"/>
    <property type="project" value="TreeGrafter"/>
</dbReference>
<dbReference type="SUPFAM" id="SSF118215">
    <property type="entry name" value="Proton glutamate symport protein"/>
    <property type="match status" value="1"/>
</dbReference>
<keyword evidence="2" id="KW-0813">Transport</keyword>
<feature type="transmembrane region" description="Helical" evidence="8">
    <location>
        <begin position="311"/>
        <end position="336"/>
    </location>
</feature>
<feature type="transmembrane region" description="Helical" evidence="8">
    <location>
        <begin position="142"/>
        <end position="162"/>
    </location>
</feature>
<evidence type="ECO:0000256" key="6">
    <source>
        <dbReference type="ARBA" id="ARBA00022989"/>
    </source>
</evidence>
<evidence type="ECO:0000256" key="2">
    <source>
        <dbReference type="ARBA" id="ARBA00022448"/>
    </source>
</evidence>
<dbReference type="RefSeq" id="WP_091399003.1">
    <property type="nucleotide sequence ID" value="NZ_FNQY01000014.1"/>
</dbReference>
<dbReference type="InterPro" id="IPR001991">
    <property type="entry name" value="Na-dicarboxylate_symporter"/>
</dbReference>
<feature type="transmembrane region" description="Helical" evidence="8">
    <location>
        <begin position="75"/>
        <end position="97"/>
    </location>
</feature>
<dbReference type="AlphaFoldDB" id="A0A1H4AEC4"/>
<sequence>MKYLKILYVQVLIGIVLGILVGYLVPSFSGAAKIIADMYINLIRMVIAPVIFACLVLGMSGAGEMKKVGRIGGKAILYFEIITTFALIIGLVVTHFIQPGTGIPKAHLPAAAAGMQKMDTASTSMDWGHFISNLVPANIVDAFAKGDILQILLFGILFSIGLSKMGSGRQSVIHFFEKLNQVLFNILHLVVKVSPIGAFGGMAYTIGQFGFGSLVALGKLLCTFYLTGLLFIFVALNLIAYCYKFSLWKLLGYIKEEILIVLGTSSSEVVLPNLMEKLQKAGLDKGVVGLVIPAGYSFNLDGTSIYLSMSVIFLAQVFHVPLTLGHELGIIAVLLISSKGAAGVTGSGFLVLTSTLAALKIIPIEGLALLIGVDRFMSEGRAIVNVIGNSVATVVIAKSEKAIEEPLFKHVVEHRPLPAGYEPVAVKQSTDPPVI</sequence>
<evidence type="ECO:0000313" key="9">
    <source>
        <dbReference type="EMBL" id="SEA34329.1"/>
    </source>
</evidence>
<gene>
    <name evidence="9" type="ORF">SAMN05192529_11472</name>
</gene>
<dbReference type="GO" id="GO:0015366">
    <property type="term" value="F:malate:proton symporter activity"/>
    <property type="evidence" value="ECO:0007669"/>
    <property type="project" value="TreeGrafter"/>
</dbReference>
<dbReference type="OrthoDB" id="9768885at2"/>
<evidence type="ECO:0000313" key="10">
    <source>
        <dbReference type="Proteomes" id="UP000199041"/>
    </source>
</evidence>
<dbReference type="GO" id="GO:0015138">
    <property type="term" value="F:fumarate transmembrane transporter activity"/>
    <property type="evidence" value="ECO:0007669"/>
    <property type="project" value="TreeGrafter"/>
</dbReference>
<keyword evidence="4 8" id="KW-0812">Transmembrane</keyword>
<keyword evidence="6 8" id="KW-1133">Transmembrane helix</keyword>
<dbReference type="PROSITE" id="PS00714">
    <property type="entry name" value="NA_DICARBOXYL_SYMP_2"/>
    <property type="match status" value="1"/>
</dbReference>
<evidence type="ECO:0000256" key="5">
    <source>
        <dbReference type="ARBA" id="ARBA00022847"/>
    </source>
</evidence>
<feature type="transmembrane region" description="Helical" evidence="8">
    <location>
        <begin position="38"/>
        <end position="63"/>
    </location>
</feature>
<dbReference type="Gene3D" id="1.10.3860.10">
    <property type="entry name" value="Sodium:dicarboxylate symporter"/>
    <property type="match status" value="1"/>
</dbReference>
<feature type="transmembrane region" description="Helical" evidence="8">
    <location>
        <begin position="7"/>
        <end position="26"/>
    </location>
</feature>
<keyword evidence="3" id="KW-1003">Cell membrane</keyword>
<feature type="transmembrane region" description="Helical" evidence="8">
    <location>
        <begin position="224"/>
        <end position="243"/>
    </location>
</feature>
<proteinExistence type="predicted"/>
<protein>
    <submittedName>
        <fullName evidence="9">Aerobic C4-dicarboxylate transport protein</fullName>
    </submittedName>
</protein>
<accession>A0A1H4AEC4</accession>
<reference evidence="9 10" key="1">
    <citation type="submission" date="2016-10" db="EMBL/GenBank/DDBJ databases">
        <authorList>
            <person name="de Groot N.N."/>
        </authorList>
    </citation>
    <scope>NUCLEOTIDE SEQUENCE [LARGE SCALE GENOMIC DNA]</scope>
    <source>
        <strain evidence="9 10">Vu-144</strain>
    </source>
</reference>
<keyword evidence="10" id="KW-1185">Reference proteome</keyword>
<evidence type="ECO:0000256" key="4">
    <source>
        <dbReference type="ARBA" id="ARBA00022692"/>
    </source>
</evidence>
<evidence type="ECO:0000256" key="8">
    <source>
        <dbReference type="SAM" id="Phobius"/>
    </source>
</evidence>
<evidence type="ECO:0000256" key="3">
    <source>
        <dbReference type="ARBA" id="ARBA00022475"/>
    </source>
</evidence>
<feature type="transmembrane region" description="Helical" evidence="8">
    <location>
        <begin position="182"/>
        <end position="204"/>
    </location>
</feature>
<name>A0A1H4AEC4_9BACT</name>
<keyword evidence="7 8" id="KW-0472">Membrane</keyword>
<dbReference type="NCBIfam" id="NF002461">
    <property type="entry name" value="PRK01663.1"/>
    <property type="match status" value="1"/>
</dbReference>